<dbReference type="InterPro" id="IPR027417">
    <property type="entry name" value="P-loop_NTPase"/>
</dbReference>
<dbReference type="Proteomes" id="UP000324800">
    <property type="component" value="Unassembled WGS sequence"/>
</dbReference>
<dbReference type="OrthoDB" id="3176171at2759"/>
<dbReference type="SUPFAM" id="SSF52540">
    <property type="entry name" value="P-loop containing nucleoside triphosphate hydrolases"/>
    <property type="match status" value="1"/>
</dbReference>
<evidence type="ECO:0000256" key="1">
    <source>
        <dbReference type="ARBA" id="ARBA00022701"/>
    </source>
</evidence>
<feature type="compositionally biased region" description="Low complexity" evidence="9">
    <location>
        <begin position="336"/>
        <end position="353"/>
    </location>
</feature>
<evidence type="ECO:0000256" key="2">
    <source>
        <dbReference type="ARBA" id="ARBA00022741"/>
    </source>
</evidence>
<evidence type="ECO:0000256" key="7">
    <source>
        <dbReference type="RuleBase" id="RU000394"/>
    </source>
</evidence>
<dbReference type="SMART" id="SM00129">
    <property type="entry name" value="KISc"/>
    <property type="match status" value="1"/>
</dbReference>
<dbReference type="PANTHER" id="PTHR47968:SF13">
    <property type="entry name" value="KINESIN-LIKE PROTEIN KIF19 ISOFORM X1"/>
    <property type="match status" value="1"/>
</dbReference>
<dbReference type="GO" id="GO:0005524">
    <property type="term" value="F:ATP binding"/>
    <property type="evidence" value="ECO:0007669"/>
    <property type="project" value="UniProtKB-KW"/>
</dbReference>
<dbReference type="GO" id="GO:0008017">
    <property type="term" value="F:microtubule binding"/>
    <property type="evidence" value="ECO:0007669"/>
    <property type="project" value="InterPro"/>
</dbReference>
<keyword evidence="2 7" id="KW-0547">Nucleotide-binding</keyword>
<keyword evidence="5 7" id="KW-0505">Motor protein</keyword>
<dbReference type="GO" id="GO:0003777">
    <property type="term" value="F:microtubule motor activity"/>
    <property type="evidence" value="ECO:0007669"/>
    <property type="project" value="InterPro"/>
</dbReference>
<keyword evidence="3 7" id="KW-0067">ATP-binding</keyword>
<accession>A0A5J4WUI8</accession>
<feature type="domain" description="Kinesin motor" evidence="10">
    <location>
        <begin position="1"/>
        <end position="244"/>
    </location>
</feature>
<dbReference type="InterPro" id="IPR036961">
    <property type="entry name" value="Kinesin_motor_dom_sf"/>
</dbReference>
<evidence type="ECO:0000256" key="8">
    <source>
        <dbReference type="SAM" id="Coils"/>
    </source>
</evidence>
<feature type="region of interest" description="Disordered" evidence="9">
    <location>
        <begin position="38"/>
        <end position="64"/>
    </location>
</feature>
<dbReference type="PROSITE" id="PS00411">
    <property type="entry name" value="KINESIN_MOTOR_1"/>
    <property type="match status" value="1"/>
</dbReference>
<feature type="region of interest" description="Disordered" evidence="9">
    <location>
        <begin position="592"/>
        <end position="614"/>
    </location>
</feature>
<evidence type="ECO:0000313" key="11">
    <source>
        <dbReference type="EMBL" id="KAA6397829.1"/>
    </source>
</evidence>
<proteinExistence type="inferred from homology"/>
<dbReference type="Gene3D" id="3.40.850.10">
    <property type="entry name" value="Kinesin motor domain"/>
    <property type="match status" value="1"/>
</dbReference>
<dbReference type="PANTHER" id="PTHR47968">
    <property type="entry name" value="CENTROMERE PROTEIN E"/>
    <property type="match status" value="1"/>
</dbReference>
<dbReference type="Pfam" id="PF00225">
    <property type="entry name" value="Kinesin"/>
    <property type="match status" value="1"/>
</dbReference>
<evidence type="ECO:0000256" key="9">
    <source>
        <dbReference type="SAM" id="MobiDB-lite"/>
    </source>
</evidence>
<dbReference type="PROSITE" id="PS50067">
    <property type="entry name" value="KINESIN_MOTOR_2"/>
    <property type="match status" value="1"/>
</dbReference>
<feature type="coiled-coil region" evidence="8">
    <location>
        <begin position="252"/>
        <end position="286"/>
    </location>
</feature>
<evidence type="ECO:0000256" key="5">
    <source>
        <dbReference type="ARBA" id="ARBA00023175"/>
    </source>
</evidence>
<dbReference type="PRINTS" id="PR00380">
    <property type="entry name" value="KINESINHEAVY"/>
</dbReference>
<comment type="similarity">
    <text evidence="6 7">Belongs to the TRAFAC class myosin-kinesin ATPase superfamily. Kinesin family.</text>
</comment>
<evidence type="ECO:0000256" key="4">
    <source>
        <dbReference type="ARBA" id="ARBA00023054"/>
    </source>
</evidence>
<gene>
    <name evidence="11" type="ORF">EZS28_006643</name>
</gene>
<feature type="compositionally biased region" description="Low complexity" evidence="9">
    <location>
        <begin position="38"/>
        <end position="56"/>
    </location>
</feature>
<organism evidence="11 12">
    <name type="scientific">Streblomastix strix</name>
    <dbReference type="NCBI Taxonomy" id="222440"/>
    <lineage>
        <taxon>Eukaryota</taxon>
        <taxon>Metamonada</taxon>
        <taxon>Preaxostyla</taxon>
        <taxon>Oxymonadida</taxon>
        <taxon>Streblomastigidae</taxon>
        <taxon>Streblomastix</taxon>
    </lineage>
</organism>
<comment type="caution">
    <text evidence="6">Lacks conserved residue(s) required for the propagation of feature annotation.</text>
</comment>
<reference evidence="11 12" key="1">
    <citation type="submission" date="2019-03" db="EMBL/GenBank/DDBJ databases">
        <title>Single cell metagenomics reveals metabolic interactions within the superorganism composed of flagellate Streblomastix strix and complex community of Bacteroidetes bacteria on its surface.</title>
        <authorList>
            <person name="Treitli S.C."/>
            <person name="Kolisko M."/>
            <person name="Husnik F."/>
            <person name="Keeling P."/>
            <person name="Hampl V."/>
        </authorList>
    </citation>
    <scope>NUCLEOTIDE SEQUENCE [LARGE SCALE GENOMIC DNA]</scope>
    <source>
        <strain evidence="11">ST1C</strain>
    </source>
</reference>
<dbReference type="EMBL" id="SNRW01001095">
    <property type="protein sequence ID" value="KAA6397829.1"/>
    <property type="molecule type" value="Genomic_DNA"/>
</dbReference>
<evidence type="ECO:0000313" key="12">
    <source>
        <dbReference type="Proteomes" id="UP000324800"/>
    </source>
</evidence>
<evidence type="ECO:0000256" key="3">
    <source>
        <dbReference type="ARBA" id="ARBA00022840"/>
    </source>
</evidence>
<dbReference type="InterPro" id="IPR001752">
    <property type="entry name" value="Kinesin_motor_dom"/>
</dbReference>
<comment type="caution">
    <text evidence="11">The sequence shown here is derived from an EMBL/GenBank/DDBJ whole genome shotgun (WGS) entry which is preliminary data.</text>
</comment>
<protein>
    <recommendedName>
        <fullName evidence="7">Kinesin-like protein</fullName>
    </recommendedName>
</protein>
<evidence type="ECO:0000259" key="10">
    <source>
        <dbReference type="PROSITE" id="PS50067"/>
    </source>
</evidence>
<keyword evidence="1 7" id="KW-0493">Microtubule</keyword>
<dbReference type="AlphaFoldDB" id="A0A5J4WUI8"/>
<evidence type="ECO:0000256" key="6">
    <source>
        <dbReference type="PROSITE-ProRule" id="PRU00283"/>
    </source>
</evidence>
<dbReference type="InterPro" id="IPR027640">
    <property type="entry name" value="Kinesin-like_fam"/>
</dbReference>
<dbReference type="GO" id="GO:0007018">
    <property type="term" value="P:microtubule-based movement"/>
    <property type="evidence" value="ECO:0007669"/>
    <property type="project" value="InterPro"/>
</dbReference>
<feature type="region of interest" description="Disordered" evidence="9">
    <location>
        <begin position="336"/>
        <end position="359"/>
    </location>
</feature>
<dbReference type="GO" id="GO:0005874">
    <property type="term" value="C:microtubule"/>
    <property type="evidence" value="ECO:0007669"/>
    <property type="project" value="UniProtKB-KW"/>
</dbReference>
<sequence>MLNELFNAFSESELDSKYQVTVSYMEVYNENIRDLLDPDTLPMTTTNSSLSSNQSSRRPFKQKQKILGLREDSKLGVVVTGISEHHPTNAEEVLNLLERGSSNRAAAATNANAVSSRSHAVLQVMIESTDRTASITKSVRRGKLSLIDLAGSERAAATMNKGKRMQEGANINKSLLALSNCINALCEGKKGGFVPYRNSKLTRLLKDSLGGNAKTVMIANISPSSQSMEDTHNTLKYADRAKQIKVHASQNVKTVENHISQYSNIISELQNEVLELKQRLLVETQEKDRFARLFNAAQRRLNGQAGFMLVLLYILCLYQIQSPYVSSPAARYGTSTSPININGSNNNSSNSSNETEEQQSFSDLRMQICSLFNERLALSRELLKMRELDNDAVASVSAKQSEQIRWHRTHQETNEKIDTPLKLLAIEREIRAIKQETAQRRIKENQMEVRKADLEKKTWSVIGLIPLKIQTCERRAHLQQIVKIREMELTNIDFDQRIKQRNTQLDAAKEEAKELRENILCLKQVINVLFQAVKDGSTLNQSQNQNVVKQYEMGMGICQSAEILEQQGRRATVKMNLQKKEAKIGLIKKDIKGGKDQSRRNGNRKREKFQYNNT</sequence>
<keyword evidence="4 8" id="KW-0175">Coiled coil</keyword>
<name>A0A5J4WUI8_9EUKA</name>
<feature type="coiled-coil region" evidence="8">
    <location>
        <begin position="498"/>
        <end position="525"/>
    </location>
</feature>
<dbReference type="InterPro" id="IPR019821">
    <property type="entry name" value="Kinesin_motor_CS"/>
</dbReference>